<reference evidence="2 5" key="3">
    <citation type="submission" date="2019-08" db="EMBL/GenBank/DDBJ databases">
        <authorList>
            <person name="Chen F.-J."/>
            <person name="Wu H.-C."/>
            <person name="Liao Y.-C."/>
            <person name="Kuo S.-C."/>
        </authorList>
    </citation>
    <scope>NUCLEOTIDE SEQUENCE [LARGE SCALE GENOMIC DNA]</scope>
    <source>
        <strain evidence="2 5">NCYU-26-73</strain>
        <plasmid evidence="2">pNCYU-26-73-7</plasmid>
        <plasmid evidence="5">pncyu-26-73-7</plasmid>
    </source>
</reference>
<geneLocation type="plasmid" evidence="5">
    <name>pncyu-26-73-7</name>
</geneLocation>
<evidence type="ECO:0000313" key="6">
    <source>
        <dbReference type="Proteomes" id="UP000486847"/>
    </source>
</evidence>
<organism evidence="3 4">
    <name type="scientific">Escherichia coli</name>
    <dbReference type="NCBI Taxonomy" id="562"/>
    <lineage>
        <taxon>Bacteria</taxon>
        <taxon>Pseudomonadati</taxon>
        <taxon>Pseudomonadota</taxon>
        <taxon>Gammaproteobacteria</taxon>
        <taxon>Enterobacterales</taxon>
        <taxon>Enterobacteriaceae</taxon>
        <taxon>Escherichia</taxon>
    </lineage>
</organism>
<accession>A0A0V9GQT1</accession>
<evidence type="ECO:0000313" key="4">
    <source>
        <dbReference type="Proteomes" id="UP000271008"/>
    </source>
</evidence>
<protein>
    <submittedName>
        <fullName evidence="3">Uncharacterized protein</fullName>
    </submittedName>
</protein>
<dbReference type="Proteomes" id="UP000321299">
    <property type="component" value="Plasmid pNCYU-26-73-7"/>
</dbReference>
<evidence type="ECO:0000313" key="5">
    <source>
        <dbReference type="Proteomes" id="UP000321299"/>
    </source>
</evidence>
<reference evidence="2 5" key="2">
    <citation type="submission" date="2019-08" db="EMBL/GenBank/DDBJ databases">
        <title>Plasmid- and chromosome-located mcr-3 in mcr-1-positive Escherichia coli from diseased swine, Taiwan.</title>
        <authorList>
            <person name="Hsu C.-Y."/>
            <person name="Huang W.-C."/>
            <person name="Lauderdale T.-L."/>
        </authorList>
    </citation>
    <scope>NUCLEOTIDE SEQUENCE [LARGE SCALE GENOMIC DNA]</scope>
    <source>
        <strain evidence="2 5">NCYU-26-73</strain>
        <plasmid evidence="2">pNCYU-26-73-7</plasmid>
        <plasmid evidence="5">pncyu-26-73-7</plasmid>
    </source>
</reference>
<evidence type="ECO:0000313" key="2">
    <source>
        <dbReference type="EMBL" id="QED76676.1"/>
    </source>
</evidence>
<dbReference type="EMBL" id="CP042622">
    <property type="protein sequence ID" value="QED76676.1"/>
    <property type="molecule type" value="Genomic_DNA"/>
</dbReference>
<gene>
    <name evidence="3" type="ORF">EIA08_21960</name>
    <name evidence="1" type="ORF">F9B07_22375</name>
    <name evidence="2" type="ORF">FTV93_30405</name>
</gene>
<dbReference type="EMBL" id="RQTU01000031">
    <property type="protein sequence ID" value="RRD72898.1"/>
    <property type="molecule type" value="Genomic_DNA"/>
</dbReference>
<dbReference type="Proteomes" id="UP000271008">
    <property type="component" value="Unassembled WGS sequence"/>
</dbReference>
<reference evidence="3 4" key="1">
    <citation type="submission" date="2018-11" db="EMBL/GenBank/DDBJ databases">
        <title>Enterobacteriaceae from Patient.</title>
        <authorList>
            <person name="Shen C."/>
            <person name="Yang Y."/>
            <person name="Tian G."/>
        </authorList>
    </citation>
    <scope>NUCLEOTIDE SEQUENCE [LARGE SCALE GENOMIC DNA]</scope>
    <source>
        <strain evidence="3 4">GBGD28</strain>
    </source>
</reference>
<name>A0A0V9GQT1_ECOLX</name>
<geneLocation type="plasmid" evidence="2">
    <name>pNCYU-26-73-7</name>
</geneLocation>
<sequence>MPSTSTKKEMAVSDVLYALSTICDGAMMRMKVLREAYGKSHDEAAKECLNEIVDFIDNHRSVISRQPTESSITISAPVINISVTAACKSAAEDDRAYAE</sequence>
<dbReference type="AlphaFoldDB" id="A0A0V9GQT1"/>
<proteinExistence type="predicted"/>
<reference evidence="1 6" key="4">
    <citation type="submission" date="2019-10" db="EMBL/GenBank/DDBJ databases">
        <title>Comparative genomic analysis of antimicrobial resistant Escherichia coli of diverse origin.</title>
        <authorList>
            <person name="Ghatak S."/>
            <person name="Milton A.P."/>
            <person name="Rhetso K."/>
            <person name="Purkait D."/>
            <person name="Das S."/>
            <person name="Puro K.-U."/>
            <person name="Shakuntala I."/>
            <person name="Sen A."/>
            <person name="Sanjukta R."/>
            <person name="Priya G.B."/>
            <person name="Mawlong M."/>
            <person name="Lyngdoh V."/>
            <person name="Rynghang J."/>
            <person name="Mawphlang B.L."/>
        </authorList>
    </citation>
    <scope>NUCLEOTIDE SEQUENCE [LARGE SCALE GENOMIC DNA]</scope>
    <source>
        <strain evidence="1 6">SE161</strain>
    </source>
</reference>
<dbReference type="EMBL" id="WCEW01000035">
    <property type="protein sequence ID" value="MTE91513.1"/>
    <property type="molecule type" value="Genomic_DNA"/>
</dbReference>
<dbReference type="RefSeq" id="WP_001141358.1">
    <property type="nucleotide sequence ID" value="NZ_AP022164.1"/>
</dbReference>
<dbReference type="Proteomes" id="UP000486847">
    <property type="component" value="Unassembled WGS sequence"/>
</dbReference>
<keyword evidence="2" id="KW-0614">Plasmid</keyword>
<evidence type="ECO:0000313" key="3">
    <source>
        <dbReference type="EMBL" id="RRD72898.1"/>
    </source>
</evidence>
<evidence type="ECO:0000313" key="1">
    <source>
        <dbReference type="EMBL" id="MTE91513.1"/>
    </source>
</evidence>